<feature type="compositionally biased region" description="Polar residues" evidence="10">
    <location>
        <begin position="403"/>
        <end position="412"/>
    </location>
</feature>
<dbReference type="GO" id="GO:0003724">
    <property type="term" value="F:RNA helicase activity"/>
    <property type="evidence" value="ECO:0007669"/>
    <property type="project" value="UniProtKB-EC"/>
</dbReference>
<keyword evidence="4 9" id="KW-0347">Helicase</keyword>
<dbReference type="PANTHER" id="PTHR47959">
    <property type="entry name" value="ATP-DEPENDENT RNA HELICASE RHLE-RELATED"/>
    <property type="match status" value="1"/>
</dbReference>
<dbReference type="GO" id="GO:0016787">
    <property type="term" value="F:hydrolase activity"/>
    <property type="evidence" value="ECO:0007669"/>
    <property type="project" value="UniProtKB-KW"/>
</dbReference>
<evidence type="ECO:0000259" key="12">
    <source>
        <dbReference type="PROSITE" id="PS51194"/>
    </source>
</evidence>
<evidence type="ECO:0000256" key="4">
    <source>
        <dbReference type="ARBA" id="ARBA00022806"/>
    </source>
</evidence>
<feature type="domain" description="Helicase C-terminal" evidence="12">
    <location>
        <begin position="252"/>
        <end position="405"/>
    </location>
</feature>
<dbReference type="Pfam" id="PF00270">
    <property type="entry name" value="DEAD"/>
    <property type="match status" value="1"/>
</dbReference>
<dbReference type="CDD" id="cd18787">
    <property type="entry name" value="SF2_C_DEAD"/>
    <property type="match status" value="1"/>
</dbReference>
<feature type="domain" description="DEAD-box RNA helicase Q" evidence="13">
    <location>
        <begin position="13"/>
        <end position="41"/>
    </location>
</feature>
<dbReference type="SMART" id="SM00487">
    <property type="entry name" value="DEXDc"/>
    <property type="match status" value="1"/>
</dbReference>
<dbReference type="InterPro" id="IPR001650">
    <property type="entry name" value="Helicase_C-like"/>
</dbReference>
<dbReference type="Gene3D" id="3.40.50.300">
    <property type="entry name" value="P-loop containing nucleotide triphosphate hydrolases"/>
    <property type="match status" value="2"/>
</dbReference>
<dbReference type="PROSITE" id="PS00039">
    <property type="entry name" value="DEAD_ATP_HELICASE"/>
    <property type="match status" value="1"/>
</dbReference>
<feature type="short sequence motif" description="Q motif" evidence="8">
    <location>
        <begin position="13"/>
        <end position="41"/>
    </location>
</feature>
<dbReference type="PROSITE" id="PS51195">
    <property type="entry name" value="Q_MOTIF"/>
    <property type="match status" value="1"/>
</dbReference>
<dbReference type="InterPro" id="IPR000629">
    <property type="entry name" value="RNA-helicase_DEAD-box_CS"/>
</dbReference>
<evidence type="ECO:0000313" key="15">
    <source>
        <dbReference type="Proteomes" id="UP001304243"/>
    </source>
</evidence>
<dbReference type="PROSITE" id="PS51192">
    <property type="entry name" value="HELICASE_ATP_BIND_1"/>
    <property type="match status" value="1"/>
</dbReference>
<feature type="domain" description="Helicase ATP-binding" evidence="11">
    <location>
        <begin position="44"/>
        <end position="215"/>
    </location>
</feature>
<dbReference type="GO" id="GO:0003723">
    <property type="term" value="F:RNA binding"/>
    <property type="evidence" value="ECO:0007669"/>
    <property type="project" value="UniProtKB-KW"/>
</dbReference>
<gene>
    <name evidence="14" type="ORF">ATC70_005946</name>
</gene>
<dbReference type="Pfam" id="PF00271">
    <property type="entry name" value="Helicase_C"/>
    <property type="match status" value="1"/>
</dbReference>
<dbReference type="InterPro" id="IPR011545">
    <property type="entry name" value="DEAD/DEAH_box_helicase_dom"/>
</dbReference>
<dbReference type="InterPro" id="IPR014001">
    <property type="entry name" value="Helicase_ATP-bd"/>
</dbReference>
<feature type="compositionally biased region" description="Low complexity" evidence="10">
    <location>
        <begin position="431"/>
        <end position="442"/>
    </location>
</feature>
<dbReference type="PANTHER" id="PTHR47959:SF1">
    <property type="entry name" value="ATP-DEPENDENT RNA HELICASE DBPA"/>
    <property type="match status" value="1"/>
</dbReference>
<evidence type="ECO:0000256" key="8">
    <source>
        <dbReference type="PROSITE-ProRule" id="PRU00552"/>
    </source>
</evidence>
<reference evidence="14 15" key="1">
    <citation type="submission" date="2022-11" db="EMBL/GenBank/DDBJ databases">
        <title>Mucor velutinosus strain NIH1002 WGS.</title>
        <authorList>
            <person name="Subramanian P."/>
            <person name="Mullikin J.C."/>
            <person name="Segre J.A."/>
            <person name="Zelazny A.M."/>
        </authorList>
    </citation>
    <scope>NUCLEOTIDE SEQUENCE [LARGE SCALE GENOMIC DNA]</scope>
    <source>
        <strain evidence="14 15">NIH1002</strain>
    </source>
</reference>
<dbReference type="EMBL" id="JASEJX010000016">
    <property type="protein sequence ID" value="KAK4513939.1"/>
    <property type="molecule type" value="Genomic_DNA"/>
</dbReference>
<dbReference type="GO" id="GO:0005524">
    <property type="term" value="F:ATP binding"/>
    <property type="evidence" value="ECO:0007669"/>
    <property type="project" value="UniProtKB-KW"/>
</dbReference>
<dbReference type="SUPFAM" id="SSF52540">
    <property type="entry name" value="P-loop containing nucleoside triphosphate hydrolases"/>
    <property type="match status" value="1"/>
</dbReference>
<feature type="region of interest" description="Disordered" evidence="10">
    <location>
        <begin position="403"/>
        <end position="510"/>
    </location>
</feature>
<comment type="catalytic activity">
    <reaction evidence="7">
        <text>ATP + H2O = ADP + phosphate + H(+)</text>
        <dbReference type="Rhea" id="RHEA:13065"/>
        <dbReference type="ChEBI" id="CHEBI:15377"/>
        <dbReference type="ChEBI" id="CHEBI:15378"/>
        <dbReference type="ChEBI" id="CHEBI:30616"/>
        <dbReference type="ChEBI" id="CHEBI:43474"/>
        <dbReference type="ChEBI" id="CHEBI:456216"/>
        <dbReference type="EC" id="3.6.4.13"/>
    </reaction>
</comment>
<keyword evidence="15" id="KW-1185">Reference proteome</keyword>
<evidence type="ECO:0000256" key="3">
    <source>
        <dbReference type="ARBA" id="ARBA00022801"/>
    </source>
</evidence>
<evidence type="ECO:0000256" key="9">
    <source>
        <dbReference type="RuleBase" id="RU000492"/>
    </source>
</evidence>
<dbReference type="InterPro" id="IPR014014">
    <property type="entry name" value="RNA_helicase_DEAD_Q_motif"/>
</dbReference>
<evidence type="ECO:0000259" key="13">
    <source>
        <dbReference type="PROSITE" id="PS51195"/>
    </source>
</evidence>
<accession>A0AAN7DB93</accession>
<comment type="similarity">
    <text evidence="9">Belongs to the DEAD box helicase family.</text>
</comment>
<evidence type="ECO:0000256" key="10">
    <source>
        <dbReference type="SAM" id="MobiDB-lite"/>
    </source>
</evidence>
<dbReference type="AlphaFoldDB" id="A0AAN7DB93"/>
<evidence type="ECO:0000256" key="2">
    <source>
        <dbReference type="ARBA" id="ARBA00022741"/>
    </source>
</evidence>
<evidence type="ECO:0000256" key="5">
    <source>
        <dbReference type="ARBA" id="ARBA00022840"/>
    </source>
</evidence>
<protein>
    <recommendedName>
        <fullName evidence="1">RNA helicase</fullName>
        <ecNumber evidence="1">3.6.4.13</ecNumber>
    </recommendedName>
</protein>
<dbReference type="EC" id="3.6.4.13" evidence="1"/>
<dbReference type="Proteomes" id="UP001304243">
    <property type="component" value="Unassembled WGS sequence"/>
</dbReference>
<proteinExistence type="inferred from homology"/>
<feature type="compositionally biased region" description="Basic residues" evidence="10">
    <location>
        <begin position="443"/>
        <end position="454"/>
    </location>
</feature>
<dbReference type="RefSeq" id="XP_064680605.1">
    <property type="nucleotide sequence ID" value="XM_064825228.1"/>
</dbReference>
<evidence type="ECO:0000256" key="6">
    <source>
        <dbReference type="ARBA" id="ARBA00022884"/>
    </source>
</evidence>
<keyword evidence="5 9" id="KW-0067">ATP-binding</keyword>
<organism evidence="14 15">
    <name type="scientific">Mucor velutinosus</name>
    <dbReference type="NCBI Taxonomy" id="708070"/>
    <lineage>
        <taxon>Eukaryota</taxon>
        <taxon>Fungi</taxon>
        <taxon>Fungi incertae sedis</taxon>
        <taxon>Mucoromycota</taxon>
        <taxon>Mucoromycotina</taxon>
        <taxon>Mucoromycetes</taxon>
        <taxon>Mucorales</taxon>
        <taxon>Mucorineae</taxon>
        <taxon>Mucoraceae</taxon>
        <taxon>Mucor</taxon>
    </lineage>
</organism>
<keyword evidence="6" id="KW-0694">RNA-binding</keyword>
<keyword evidence="2 9" id="KW-0547">Nucleotide-binding</keyword>
<dbReference type="InterPro" id="IPR027417">
    <property type="entry name" value="P-loop_NTPase"/>
</dbReference>
<evidence type="ECO:0000256" key="7">
    <source>
        <dbReference type="ARBA" id="ARBA00047984"/>
    </source>
</evidence>
<dbReference type="InterPro" id="IPR050079">
    <property type="entry name" value="DEAD_box_RNA_helicase"/>
</dbReference>
<dbReference type="GeneID" id="89949632"/>
<keyword evidence="3 9" id="KW-0378">Hydrolase</keyword>
<name>A0AAN7DB93_9FUNG</name>
<dbReference type="GO" id="GO:0005829">
    <property type="term" value="C:cytosol"/>
    <property type="evidence" value="ECO:0007669"/>
    <property type="project" value="TreeGrafter"/>
</dbReference>
<evidence type="ECO:0000313" key="14">
    <source>
        <dbReference type="EMBL" id="KAK4513939.1"/>
    </source>
</evidence>
<evidence type="ECO:0000256" key="1">
    <source>
        <dbReference type="ARBA" id="ARBA00012552"/>
    </source>
</evidence>
<dbReference type="SMART" id="SM00490">
    <property type="entry name" value="HELICc"/>
    <property type="match status" value="1"/>
</dbReference>
<comment type="caution">
    <text evidence="14">The sequence shown here is derived from an EMBL/GenBank/DDBJ whole genome shotgun (WGS) entry which is preliminary data.</text>
</comment>
<evidence type="ECO:0000259" key="11">
    <source>
        <dbReference type="PROSITE" id="PS51192"/>
    </source>
</evidence>
<dbReference type="PROSITE" id="PS51194">
    <property type="entry name" value="HELICASE_CTER"/>
    <property type="match status" value="1"/>
</dbReference>
<sequence length="510" mass="57502">MKRSRDVEIEEKVEFDSLLQNKQLLQGLKQSGYEQPSPVQLKAIPMGRLGVDMIAQAKSGTGKTVVFGVITLEAINLAVTQPQAMVIAPTREIAIQIRDVVRNLGQFMPSLQCHAFIGGISMQTDVQHANHSHIIVGTPGRLMALLECKKLSTTHIKLVVLDEADKLMSETFYPQIDYIFSKMKSTVFQVVAFSATFTEELLKLVSKFLKDPQTVCLTDGVPTLDGVQQYYINTSISNDESSLQRYKHKFQAVEKILGQVPFYQGMIFVNSLPRSMELSRWLNEMGWKSGHIHAGITQDKRLSVMEDLRDFKLRLLVCSDLIARGIDVDRVNLVINLDLPWDVETYLHRVGRTGRYGTSGIAINLIGGAEDEEFLQKLRDEGIHIDKLPDKVSHNEYVKQLTESDQAQLSQHESQKIESKPLILNHKQDKSSSSSSSNNNSMQKKKPKKKHPKPQKPAPRYTDVVYQEDNSQFQPSFAWEPPRPLHPEPKASTPAPAQQTNAFIPPDLFF</sequence>